<dbReference type="Proteomes" id="UP001153269">
    <property type="component" value="Unassembled WGS sequence"/>
</dbReference>
<dbReference type="EMBL" id="CADEAL010004404">
    <property type="protein sequence ID" value="CAB1458875.1"/>
    <property type="molecule type" value="Genomic_DNA"/>
</dbReference>
<keyword evidence="3" id="KW-1185">Reference proteome</keyword>
<name>A0A9N7W2H5_PLEPL</name>
<evidence type="ECO:0000313" key="3">
    <source>
        <dbReference type="Proteomes" id="UP001153269"/>
    </source>
</evidence>
<comment type="caution">
    <text evidence="2">The sequence shown here is derived from an EMBL/GenBank/DDBJ whole genome shotgun (WGS) entry which is preliminary data.</text>
</comment>
<feature type="region of interest" description="Disordered" evidence="1">
    <location>
        <begin position="20"/>
        <end position="74"/>
    </location>
</feature>
<evidence type="ECO:0000313" key="2">
    <source>
        <dbReference type="EMBL" id="CAB1458875.1"/>
    </source>
</evidence>
<dbReference type="AlphaFoldDB" id="A0A9N7W2H5"/>
<protein>
    <submittedName>
        <fullName evidence="2">Uncharacterized protein</fullName>
    </submittedName>
</protein>
<organism evidence="2 3">
    <name type="scientific">Pleuronectes platessa</name>
    <name type="common">European plaice</name>
    <dbReference type="NCBI Taxonomy" id="8262"/>
    <lineage>
        <taxon>Eukaryota</taxon>
        <taxon>Metazoa</taxon>
        <taxon>Chordata</taxon>
        <taxon>Craniata</taxon>
        <taxon>Vertebrata</taxon>
        <taxon>Euteleostomi</taxon>
        <taxon>Actinopterygii</taxon>
        <taxon>Neopterygii</taxon>
        <taxon>Teleostei</taxon>
        <taxon>Neoteleostei</taxon>
        <taxon>Acanthomorphata</taxon>
        <taxon>Carangaria</taxon>
        <taxon>Pleuronectiformes</taxon>
        <taxon>Pleuronectoidei</taxon>
        <taxon>Pleuronectidae</taxon>
        <taxon>Pleuronectes</taxon>
    </lineage>
</organism>
<feature type="compositionally biased region" description="Polar residues" evidence="1">
    <location>
        <begin position="45"/>
        <end position="60"/>
    </location>
</feature>
<reference evidence="2" key="1">
    <citation type="submission" date="2020-03" db="EMBL/GenBank/DDBJ databases">
        <authorList>
            <person name="Weist P."/>
        </authorList>
    </citation>
    <scope>NUCLEOTIDE SEQUENCE</scope>
</reference>
<gene>
    <name evidence="2" type="ORF">PLEPLA_LOCUS46709</name>
</gene>
<accession>A0A9N7W2H5</accession>
<proteinExistence type="predicted"/>
<evidence type="ECO:0000256" key="1">
    <source>
        <dbReference type="SAM" id="MobiDB-lite"/>
    </source>
</evidence>
<feature type="non-terminal residue" evidence="2">
    <location>
        <position position="1"/>
    </location>
</feature>
<sequence length="143" mass="15896">EAPRRTDIRLGKGDDVSDIEHLLDEKRTSKRQKQEQGVVKRLFSKSPTQENKFPSQNADGPSSPEHYEPSRTFRSTPAVLDISALIQSQRRPGDLLQRASISVCAEATSVVDTRVAPNSQGALGLLAVPIRVLREEEPERIQI</sequence>